<feature type="chain" id="PRO_5009361865" description="Extracellular metalloproteinase" evidence="12">
    <location>
        <begin position="18"/>
        <end position="765"/>
    </location>
</feature>
<comment type="cofactor">
    <cofactor evidence="11">
        <name>Zn(2+)</name>
        <dbReference type="ChEBI" id="CHEBI:29105"/>
    </cofactor>
    <text evidence="11">Binds 1 zinc ion per subunit.</text>
</comment>
<sequence length="765" mass="82841">MFFISTFVFSLATSSLAALIPSNNGNAPVSLPGFYSPKPVANFSSQPTKDLLVDEISKTDLKSHAMTQLQDSLTLGDGVTIVPSTSFQDSHTGVYHCYVTQAVNNVTIANSVASISTDKYGNVISQTSSWVKVQPSDNANNFASLKTISSTDALVALAASMGISIDGSTLTATPKTEDPNVIVIGGTHGLTDQEITVEYKLYKTSSSLRPVWQVSLPLSVSWISAYVDKETGSVLGAADWSSSAVRTESGNIIPQGIPTQKESALLREAQKSQSKSVNQNASFFNGRRFQSTTSQRQVVQRRRIIRTSRRLPPTSRRSQVPRNPPNRVPQDPPAPAPQTPPTPEPQTPPAPEPQTPPAPAPQDPPARPNPQTNVGIPSSSYRVIPLGGRDPKTSSTALIRNPVDSTASPFGWHDLNNGDGSVSITRGNNVVAHDNSNRRDNPNTGLVTAQNFDFDFKFDDNQQEPGQYKDASITNVFFLSNSYHDILFKYGFDEQAGNFQNINAGGSGRGNDGIIAHVQDGERFNNANFFTPPDGRPGIMRMFLFNKSRPRRDSGLDNGIVLHELTHGLSTRLTGGPSNSNCLQFTEAGGMGEGWSDIVALVLEMLPTDTPDTTKVVGGYSTNDPRAGVRFNPYSTSTSVNPSTYARIRRNTEVHAIGEIWASMLYEVYWNLVEKLGFSTNIKDDAKSGKGNTLFLQLIVDGMKLQPCNPTLIQARDAIIQADKVANGGSNFCEITRGFAKRGMGIRAVDNGRFVDDFTNDSRCA</sequence>
<dbReference type="GO" id="GO:0006508">
    <property type="term" value="P:proteolysis"/>
    <property type="evidence" value="ECO:0007669"/>
    <property type="project" value="UniProtKB-KW"/>
</dbReference>
<feature type="active site" evidence="10">
    <location>
        <position position="564"/>
    </location>
</feature>
<reference evidence="14 15" key="1">
    <citation type="submission" date="2006-10" db="EMBL/GenBank/DDBJ databases">
        <title>The Genome Sequence of Batrachochytrium dendrobatidis JEL423.</title>
        <authorList>
            <consortium name="The Broad Institute Genome Sequencing Platform"/>
            <person name="Birren B."/>
            <person name="Lander E."/>
            <person name="Galagan J."/>
            <person name="Cuomo C."/>
            <person name="Devon K."/>
            <person name="Jaffe D."/>
            <person name="Butler J."/>
            <person name="Alvarez P."/>
            <person name="Gnerre S."/>
            <person name="Grabherr M."/>
            <person name="Kleber M."/>
            <person name="Mauceli E."/>
            <person name="Brockman W."/>
            <person name="Young S."/>
            <person name="LaButti K."/>
            <person name="Sykes S."/>
            <person name="DeCaprio D."/>
            <person name="Crawford M."/>
            <person name="Koehrsen M."/>
            <person name="Engels R."/>
            <person name="Montgomery P."/>
            <person name="Pearson M."/>
            <person name="Howarth C."/>
            <person name="Larson L."/>
            <person name="White J."/>
            <person name="O'Leary S."/>
            <person name="Kodira C."/>
            <person name="Zeng Q."/>
            <person name="Yandava C."/>
            <person name="Alvarado L."/>
            <person name="Longcore J."/>
            <person name="James T."/>
        </authorList>
    </citation>
    <scope>NUCLEOTIDE SEQUENCE [LARGE SCALE GENOMIC DNA]</scope>
    <source>
        <strain evidence="14 15">JEL423</strain>
    </source>
</reference>
<dbReference type="Gene3D" id="1.10.390.10">
    <property type="entry name" value="Neutral Protease Domain 2"/>
    <property type="match status" value="1"/>
</dbReference>
<dbReference type="GO" id="GO:0004222">
    <property type="term" value="F:metalloendopeptidase activity"/>
    <property type="evidence" value="ECO:0007669"/>
    <property type="project" value="InterPro"/>
</dbReference>
<dbReference type="Pfam" id="PF02128">
    <property type="entry name" value="Peptidase_M36"/>
    <property type="match status" value="1"/>
</dbReference>
<reference evidence="14 15" key="2">
    <citation type="submission" date="2016-05" db="EMBL/GenBank/DDBJ databases">
        <title>Lineage-specific infection strategies underlie the spectrum of fungal disease in amphibians.</title>
        <authorList>
            <person name="Cuomo C.A."/>
            <person name="Farrer R.A."/>
            <person name="James T."/>
            <person name="Longcore J."/>
            <person name="Birren B."/>
        </authorList>
    </citation>
    <scope>NUCLEOTIDE SEQUENCE [LARGE SCALE GENOMIC DNA]</scope>
    <source>
        <strain evidence="14 15">JEL423</strain>
    </source>
</reference>
<name>A0A177WGL8_BATDL</name>
<keyword evidence="9 12" id="KW-0865">Zymogen</keyword>
<dbReference type="AlphaFoldDB" id="A0A177WGL8"/>
<dbReference type="InterPro" id="IPR001842">
    <property type="entry name" value="Peptidase_M36"/>
</dbReference>
<dbReference type="EC" id="3.4.24.-" evidence="12"/>
<evidence type="ECO:0000256" key="11">
    <source>
        <dbReference type="PIRSR" id="PIRSR601842-2"/>
    </source>
</evidence>
<feature type="signal peptide" evidence="12">
    <location>
        <begin position="1"/>
        <end position="17"/>
    </location>
</feature>
<proteinExistence type="inferred from homology"/>
<keyword evidence="7 11" id="KW-0862">Zinc</keyword>
<organism evidence="14 15">
    <name type="scientific">Batrachochytrium dendrobatidis (strain JEL423)</name>
    <dbReference type="NCBI Taxonomy" id="403673"/>
    <lineage>
        <taxon>Eukaryota</taxon>
        <taxon>Fungi</taxon>
        <taxon>Fungi incertae sedis</taxon>
        <taxon>Chytridiomycota</taxon>
        <taxon>Chytridiomycota incertae sedis</taxon>
        <taxon>Chytridiomycetes</taxon>
        <taxon>Rhizophydiales</taxon>
        <taxon>Rhizophydiales incertae sedis</taxon>
        <taxon>Batrachochytrium</taxon>
    </lineage>
</organism>
<dbReference type="SUPFAM" id="SSF55486">
    <property type="entry name" value="Metalloproteases ('zincins'), catalytic domain"/>
    <property type="match status" value="1"/>
</dbReference>
<gene>
    <name evidence="14" type="ORF">BDEG_22774</name>
</gene>
<keyword evidence="6 12" id="KW-0378">Hydrolase</keyword>
<accession>A0A177WGL8</accession>
<evidence type="ECO:0000256" key="5">
    <source>
        <dbReference type="ARBA" id="ARBA00022723"/>
    </source>
</evidence>
<dbReference type="GO" id="GO:0005615">
    <property type="term" value="C:extracellular space"/>
    <property type="evidence" value="ECO:0007669"/>
    <property type="project" value="InterPro"/>
</dbReference>
<feature type="binding site" evidence="11">
    <location>
        <position position="563"/>
    </location>
    <ligand>
        <name>Zn(2+)</name>
        <dbReference type="ChEBI" id="CHEBI:29105"/>
        <note>catalytic</note>
    </ligand>
</feature>
<dbReference type="GO" id="GO:0008270">
    <property type="term" value="F:zinc ion binding"/>
    <property type="evidence" value="ECO:0007669"/>
    <property type="project" value="InterPro"/>
</dbReference>
<dbReference type="eggNOG" id="ENOG502QTDC">
    <property type="taxonomic scope" value="Eukaryota"/>
</dbReference>
<evidence type="ECO:0000256" key="7">
    <source>
        <dbReference type="ARBA" id="ARBA00022833"/>
    </source>
</evidence>
<comment type="similarity">
    <text evidence="2 12">Belongs to the peptidase M36 family.</text>
</comment>
<evidence type="ECO:0000256" key="9">
    <source>
        <dbReference type="ARBA" id="ARBA00023145"/>
    </source>
</evidence>
<evidence type="ECO:0000256" key="8">
    <source>
        <dbReference type="ARBA" id="ARBA00023049"/>
    </source>
</evidence>
<dbReference type="EMBL" id="DS022302">
    <property type="protein sequence ID" value="OAJ38875.1"/>
    <property type="molecule type" value="Genomic_DNA"/>
</dbReference>
<evidence type="ECO:0000256" key="2">
    <source>
        <dbReference type="ARBA" id="ARBA00006006"/>
    </source>
</evidence>
<dbReference type="InterPro" id="IPR027268">
    <property type="entry name" value="Peptidase_M4/M1_CTD_sf"/>
</dbReference>
<evidence type="ECO:0000256" key="1">
    <source>
        <dbReference type="ARBA" id="ARBA00004613"/>
    </source>
</evidence>
<feature type="compositionally biased region" description="Low complexity" evidence="13">
    <location>
        <begin position="310"/>
        <end position="321"/>
    </location>
</feature>
<evidence type="ECO:0000256" key="3">
    <source>
        <dbReference type="ARBA" id="ARBA00022525"/>
    </source>
</evidence>
<feature type="compositionally biased region" description="Pro residues" evidence="13">
    <location>
        <begin position="322"/>
        <end position="368"/>
    </location>
</feature>
<dbReference type="Gene3D" id="3.10.170.10">
    <property type="match status" value="1"/>
</dbReference>
<keyword evidence="8 12" id="KW-0482">Metalloprotease</keyword>
<evidence type="ECO:0000256" key="12">
    <source>
        <dbReference type="RuleBase" id="RU364017"/>
    </source>
</evidence>
<protein>
    <recommendedName>
        <fullName evidence="12">Extracellular metalloproteinase</fullName>
        <ecNumber evidence="12">3.4.24.-</ecNumber>
    </recommendedName>
    <alternativeName>
        <fullName evidence="12">Fungalysin</fullName>
    </alternativeName>
</protein>
<dbReference type="VEuPathDB" id="FungiDB:BDEG_22774"/>
<evidence type="ECO:0000313" key="14">
    <source>
        <dbReference type="EMBL" id="OAJ38875.1"/>
    </source>
</evidence>
<dbReference type="CDD" id="cd09596">
    <property type="entry name" value="M36"/>
    <property type="match status" value="1"/>
</dbReference>
<evidence type="ECO:0000256" key="4">
    <source>
        <dbReference type="ARBA" id="ARBA00022670"/>
    </source>
</evidence>
<evidence type="ECO:0000256" key="10">
    <source>
        <dbReference type="PIRSR" id="PIRSR601842-1"/>
    </source>
</evidence>
<evidence type="ECO:0000256" key="6">
    <source>
        <dbReference type="ARBA" id="ARBA00022801"/>
    </source>
</evidence>
<dbReference type="PANTHER" id="PTHR33478:SF1">
    <property type="entry name" value="EXTRACELLULAR METALLOPROTEINASE MEP"/>
    <property type="match status" value="1"/>
</dbReference>
<dbReference type="OrthoDB" id="3227768at2759"/>
<dbReference type="PANTHER" id="PTHR33478">
    <property type="entry name" value="EXTRACELLULAR METALLOPROTEINASE MEP"/>
    <property type="match status" value="1"/>
</dbReference>
<feature type="binding site" evidence="11">
    <location>
        <position position="567"/>
    </location>
    <ligand>
        <name>Zn(2+)</name>
        <dbReference type="ChEBI" id="CHEBI:29105"/>
        <note>catalytic</note>
    </ligand>
</feature>
<keyword evidence="3 12" id="KW-0964">Secreted</keyword>
<feature type="compositionally biased region" description="Basic residues" evidence="13">
    <location>
        <begin position="299"/>
        <end position="309"/>
    </location>
</feature>
<evidence type="ECO:0000256" key="13">
    <source>
        <dbReference type="SAM" id="MobiDB-lite"/>
    </source>
</evidence>
<evidence type="ECO:0000313" key="15">
    <source>
        <dbReference type="Proteomes" id="UP000077115"/>
    </source>
</evidence>
<feature type="binding site" evidence="11">
    <location>
        <position position="593"/>
    </location>
    <ligand>
        <name>Zn(2+)</name>
        <dbReference type="ChEBI" id="CHEBI:29105"/>
        <note>catalytic</note>
    </ligand>
</feature>
<dbReference type="InterPro" id="IPR050371">
    <property type="entry name" value="Fungal_virulence_M36"/>
</dbReference>
<feature type="compositionally biased region" description="Polar residues" evidence="13">
    <location>
        <begin position="271"/>
        <end position="283"/>
    </location>
</feature>
<feature type="region of interest" description="Disordered" evidence="13">
    <location>
        <begin position="269"/>
        <end position="396"/>
    </location>
</feature>
<keyword evidence="5 11" id="KW-0479">Metal-binding</keyword>
<comment type="subcellular location">
    <subcellularLocation>
        <location evidence="1 12">Secreted</location>
    </subcellularLocation>
</comment>
<keyword evidence="12" id="KW-0732">Signal</keyword>
<keyword evidence="4 12" id="KW-0645">Protease</keyword>
<dbReference type="Proteomes" id="UP000077115">
    <property type="component" value="Unassembled WGS sequence"/>
</dbReference>